<sequence length="548" mass="60591">MTQEYEALPSSAAPSRTRTASTTRGVLCIILRDVATTVLLLGAFGGATMLLAGKHSVPAPPGIQEELVSCCLMEDGAGRRLAKKRGASSSSAEEDYQPACKRVCSKQYADAAAAAASAPALDSSLPPLLQDLRKWRCPEEYLSGGNDTRIMENPTAQVAFVNRLKATALPGTRLVKHYDEWVKWLDMVAEEYHRSVNCPDGLDPCFQRDFDTCIGVNGGRTVAFGRRTIRKLADPEHIAEEDLGITEQSAACQRVNARFAEMTATTRIAESIADMRRCDEGSVWRSQIGPTKGSQGHACFVCWPVMYKAVHFDMMANSGYTWEDINRRARCLYGLYANLHGFLGKTHVTRQQQKVLVKEDRDEMQRRAAAYMSKAFDNKDLEMAPFGVRFVITETNRPDEPELDVYFPSFKREHVGPKGNALDPKWTGLPKALMQHHANKMIVPGGAASAVWTYRHFLWTTGTASASSTKKQPDGSVLKTLIPRKPPPLHAREYKWMILTGPDRVADAPLCLMQNGCSTISEEIAMANPEQMETIVARDISDESWAIG</sequence>
<dbReference type="PaxDb" id="2903-EOD14734"/>
<evidence type="ECO:0000313" key="2">
    <source>
        <dbReference type="Proteomes" id="UP000013827"/>
    </source>
</evidence>
<evidence type="ECO:0000313" key="1">
    <source>
        <dbReference type="EnsemblProtists" id="EOD14734"/>
    </source>
</evidence>
<keyword evidence="2" id="KW-1185">Reference proteome</keyword>
<accession>A0A0D3ITZ9</accession>
<organism evidence="1 2">
    <name type="scientific">Emiliania huxleyi (strain CCMP1516)</name>
    <dbReference type="NCBI Taxonomy" id="280463"/>
    <lineage>
        <taxon>Eukaryota</taxon>
        <taxon>Haptista</taxon>
        <taxon>Haptophyta</taxon>
        <taxon>Prymnesiophyceae</taxon>
        <taxon>Isochrysidales</taxon>
        <taxon>Noelaerhabdaceae</taxon>
        <taxon>Emiliania</taxon>
    </lineage>
</organism>
<dbReference type="AlphaFoldDB" id="A0A0D3ITZ9"/>
<reference evidence="2" key="1">
    <citation type="journal article" date="2013" name="Nature">
        <title>Pan genome of the phytoplankton Emiliania underpins its global distribution.</title>
        <authorList>
            <person name="Read B.A."/>
            <person name="Kegel J."/>
            <person name="Klute M.J."/>
            <person name="Kuo A."/>
            <person name="Lefebvre S.C."/>
            <person name="Maumus F."/>
            <person name="Mayer C."/>
            <person name="Miller J."/>
            <person name="Monier A."/>
            <person name="Salamov A."/>
            <person name="Young J."/>
            <person name="Aguilar M."/>
            <person name="Claverie J.M."/>
            <person name="Frickenhaus S."/>
            <person name="Gonzalez K."/>
            <person name="Herman E.K."/>
            <person name="Lin Y.C."/>
            <person name="Napier J."/>
            <person name="Ogata H."/>
            <person name="Sarno A.F."/>
            <person name="Shmutz J."/>
            <person name="Schroeder D."/>
            <person name="de Vargas C."/>
            <person name="Verret F."/>
            <person name="von Dassow P."/>
            <person name="Valentin K."/>
            <person name="Van de Peer Y."/>
            <person name="Wheeler G."/>
            <person name="Dacks J.B."/>
            <person name="Delwiche C.F."/>
            <person name="Dyhrman S.T."/>
            <person name="Glockner G."/>
            <person name="John U."/>
            <person name="Richards T."/>
            <person name="Worden A.Z."/>
            <person name="Zhang X."/>
            <person name="Grigoriev I.V."/>
            <person name="Allen A.E."/>
            <person name="Bidle K."/>
            <person name="Borodovsky M."/>
            <person name="Bowler C."/>
            <person name="Brownlee C."/>
            <person name="Cock J.M."/>
            <person name="Elias M."/>
            <person name="Gladyshev V.N."/>
            <person name="Groth M."/>
            <person name="Guda C."/>
            <person name="Hadaegh A."/>
            <person name="Iglesias-Rodriguez M.D."/>
            <person name="Jenkins J."/>
            <person name="Jones B.M."/>
            <person name="Lawson T."/>
            <person name="Leese F."/>
            <person name="Lindquist E."/>
            <person name="Lobanov A."/>
            <person name="Lomsadze A."/>
            <person name="Malik S.B."/>
            <person name="Marsh M.E."/>
            <person name="Mackinder L."/>
            <person name="Mock T."/>
            <person name="Mueller-Roeber B."/>
            <person name="Pagarete A."/>
            <person name="Parker M."/>
            <person name="Probert I."/>
            <person name="Quesneville H."/>
            <person name="Raines C."/>
            <person name="Rensing S.A."/>
            <person name="Riano-Pachon D.M."/>
            <person name="Richier S."/>
            <person name="Rokitta S."/>
            <person name="Shiraiwa Y."/>
            <person name="Soanes D.M."/>
            <person name="van der Giezen M."/>
            <person name="Wahlund T.M."/>
            <person name="Williams B."/>
            <person name="Wilson W."/>
            <person name="Wolfe G."/>
            <person name="Wurch L.L."/>
        </authorList>
    </citation>
    <scope>NUCLEOTIDE SEQUENCE</scope>
</reference>
<dbReference type="KEGG" id="ehx:EMIHUDRAFT_432595"/>
<dbReference type="RefSeq" id="XP_005767163.1">
    <property type="nucleotide sequence ID" value="XM_005767106.1"/>
</dbReference>
<name>A0A0D3ITZ9_EMIH1</name>
<dbReference type="GeneID" id="17260938"/>
<dbReference type="HOGENOM" id="CLU_497355_0_0_1"/>
<proteinExistence type="predicted"/>
<dbReference type="EnsemblProtists" id="EOD14734">
    <property type="protein sequence ID" value="EOD14734"/>
    <property type="gene ID" value="EMIHUDRAFT_432595"/>
</dbReference>
<dbReference type="Proteomes" id="UP000013827">
    <property type="component" value="Unassembled WGS sequence"/>
</dbReference>
<protein>
    <submittedName>
        <fullName evidence="1">Uncharacterized protein</fullName>
    </submittedName>
</protein>
<reference evidence="1" key="2">
    <citation type="submission" date="2024-10" db="UniProtKB">
        <authorList>
            <consortium name="EnsemblProtists"/>
        </authorList>
    </citation>
    <scope>IDENTIFICATION</scope>
</reference>